<evidence type="ECO:0000256" key="4">
    <source>
        <dbReference type="SAM" id="Coils"/>
    </source>
</evidence>
<dbReference type="SUPFAM" id="SSF64518">
    <property type="entry name" value="Phase 1 flagellin"/>
    <property type="match status" value="1"/>
</dbReference>
<evidence type="ECO:0000256" key="1">
    <source>
        <dbReference type="ARBA" id="ARBA00004365"/>
    </source>
</evidence>
<keyword evidence="3" id="KW-0975">Bacterial flagellum</keyword>
<evidence type="ECO:0000313" key="8">
    <source>
        <dbReference type="Proteomes" id="UP000239663"/>
    </source>
</evidence>
<evidence type="ECO:0000259" key="6">
    <source>
        <dbReference type="Pfam" id="PF00700"/>
    </source>
</evidence>
<gene>
    <name evidence="7" type="ORF">CYL18_06450</name>
</gene>
<dbReference type="GO" id="GO:0005198">
    <property type="term" value="F:structural molecule activity"/>
    <property type="evidence" value="ECO:0007669"/>
    <property type="project" value="InterPro"/>
</dbReference>
<dbReference type="PANTHER" id="PTHR42792:SF1">
    <property type="entry name" value="FLAGELLAR HOOK-ASSOCIATED PROTEIN 3"/>
    <property type="match status" value="1"/>
</dbReference>
<feature type="coiled-coil region" evidence="4">
    <location>
        <begin position="73"/>
        <end position="100"/>
    </location>
</feature>
<dbReference type="EMBL" id="PKOZ01000002">
    <property type="protein sequence ID" value="PQD96232.1"/>
    <property type="molecule type" value="Genomic_DNA"/>
</dbReference>
<dbReference type="GO" id="GO:0009424">
    <property type="term" value="C:bacterial-type flagellum hook"/>
    <property type="evidence" value="ECO:0007669"/>
    <property type="project" value="InterPro"/>
</dbReference>
<dbReference type="Pfam" id="PF00669">
    <property type="entry name" value="Flagellin_N"/>
    <property type="match status" value="1"/>
</dbReference>
<dbReference type="Gene3D" id="1.20.1330.10">
    <property type="entry name" value="f41 fragment of flagellin, N-terminal domain"/>
    <property type="match status" value="1"/>
</dbReference>
<keyword evidence="7" id="KW-0282">Flagellum</keyword>
<dbReference type="InterPro" id="IPR046358">
    <property type="entry name" value="Flagellin_C"/>
</dbReference>
<protein>
    <submittedName>
        <fullName evidence="7">Flagellar hook-associated protein FlgL</fullName>
    </submittedName>
</protein>
<dbReference type="Proteomes" id="UP000239663">
    <property type="component" value="Unassembled WGS sequence"/>
</dbReference>
<evidence type="ECO:0000259" key="5">
    <source>
        <dbReference type="Pfam" id="PF00669"/>
    </source>
</evidence>
<reference evidence="7 8" key="1">
    <citation type="submission" date="2017-12" db="EMBL/GenBank/DDBJ databases">
        <title>Taxonomic description and draft genome of Pradoshia cofamensis Gen. nov., sp. nov., a thermotolerant bacillale isolated from anterior gut of earthworm Eisenia fetida.</title>
        <authorList>
            <person name="Saha T."/>
            <person name="Chakraborty R."/>
        </authorList>
    </citation>
    <scope>NUCLEOTIDE SEQUENCE [LARGE SCALE GENOMIC DNA]</scope>
    <source>
        <strain evidence="7 8">EAG3</strain>
    </source>
</reference>
<sequence>MRVTQSMIASHSLRNISQSYGRISASLEQMSSGKKISKPSDDPVIAQRGMYYRANLNEITQYNRNLSEAFLWMDNSEAAMEQANSNLQRIRELVVQASSDTNTVEDRLAIAKEIDQLKADLVEVANTKVSERYMFNGTNVTEPPVAIDDAGNVTVTAADTAYLVEVSRGSQLKVNANLNALLGQGLFDTISEISAELTGNDTDLDALLADLDGHMSAFSAERSDLGARYNRLELLESRIQYQEDLSAKALSDNEDIDLEKIITDYSNQKAVHEAALTVGSNLIQRSLVDFLR</sequence>
<dbReference type="RefSeq" id="WP_104848659.1">
    <property type="nucleotide sequence ID" value="NZ_PKOZ01000002.1"/>
</dbReference>
<evidence type="ECO:0000256" key="3">
    <source>
        <dbReference type="ARBA" id="ARBA00023143"/>
    </source>
</evidence>
<feature type="domain" description="Flagellin N-terminal" evidence="5">
    <location>
        <begin position="6"/>
        <end position="139"/>
    </location>
</feature>
<feature type="domain" description="Flagellin C-terminal" evidence="6">
    <location>
        <begin position="211"/>
        <end position="291"/>
    </location>
</feature>
<dbReference type="InterPro" id="IPR001492">
    <property type="entry name" value="Flagellin"/>
</dbReference>
<dbReference type="InterPro" id="IPR001029">
    <property type="entry name" value="Flagellin_N"/>
</dbReference>
<dbReference type="GO" id="GO:0071973">
    <property type="term" value="P:bacterial-type flagellum-dependent cell motility"/>
    <property type="evidence" value="ECO:0007669"/>
    <property type="project" value="InterPro"/>
</dbReference>
<comment type="similarity">
    <text evidence="2">Belongs to the bacterial flagellin family.</text>
</comment>
<dbReference type="OrthoDB" id="9758307at2"/>
<dbReference type="AlphaFoldDB" id="A0A2S7N2B0"/>
<keyword evidence="8" id="KW-1185">Reference proteome</keyword>
<evidence type="ECO:0000256" key="2">
    <source>
        <dbReference type="ARBA" id="ARBA00005709"/>
    </source>
</evidence>
<evidence type="ECO:0000313" key="7">
    <source>
        <dbReference type="EMBL" id="PQD96232.1"/>
    </source>
</evidence>
<keyword evidence="4" id="KW-0175">Coiled coil</keyword>
<proteinExistence type="inferred from homology"/>
<dbReference type="PANTHER" id="PTHR42792">
    <property type="entry name" value="FLAGELLIN"/>
    <property type="match status" value="1"/>
</dbReference>
<dbReference type="InterPro" id="IPR013384">
    <property type="entry name" value="Flagell_FlgL"/>
</dbReference>
<dbReference type="Pfam" id="PF00700">
    <property type="entry name" value="Flagellin_C"/>
    <property type="match status" value="1"/>
</dbReference>
<name>A0A2S7N2B0_9BACI</name>
<comment type="caution">
    <text evidence="7">The sequence shown here is derived from an EMBL/GenBank/DDBJ whole genome shotgun (WGS) entry which is preliminary data.</text>
</comment>
<accession>A0A2S7N2B0</accession>
<keyword evidence="7" id="KW-0969">Cilium</keyword>
<keyword evidence="7" id="KW-0966">Cell projection</keyword>
<dbReference type="NCBIfam" id="TIGR02550">
    <property type="entry name" value="flagell_flgL"/>
    <property type="match status" value="1"/>
</dbReference>
<comment type="subcellular location">
    <subcellularLocation>
        <location evidence="1">Bacterial flagellum</location>
    </subcellularLocation>
</comment>
<organism evidence="7 8">
    <name type="scientific">Pradoshia eiseniae</name>
    <dbReference type="NCBI Taxonomy" id="2064768"/>
    <lineage>
        <taxon>Bacteria</taxon>
        <taxon>Bacillati</taxon>
        <taxon>Bacillota</taxon>
        <taxon>Bacilli</taxon>
        <taxon>Bacillales</taxon>
        <taxon>Bacillaceae</taxon>
        <taxon>Pradoshia</taxon>
    </lineage>
</organism>